<evidence type="ECO:0000256" key="1">
    <source>
        <dbReference type="ARBA" id="ARBA00007447"/>
    </source>
</evidence>
<accession>A0AAJ0H031</accession>
<dbReference type="FunFam" id="2.40.70.10:FF:000026">
    <property type="entry name" value="Endothiapepsin"/>
    <property type="match status" value="1"/>
</dbReference>
<reference evidence="10" key="1">
    <citation type="journal article" date="2023" name="Mol. Phylogenet. Evol.">
        <title>Genome-scale phylogeny and comparative genomics of the fungal order Sordariales.</title>
        <authorList>
            <person name="Hensen N."/>
            <person name="Bonometti L."/>
            <person name="Westerberg I."/>
            <person name="Brannstrom I.O."/>
            <person name="Guillou S."/>
            <person name="Cros-Aarteil S."/>
            <person name="Calhoun S."/>
            <person name="Haridas S."/>
            <person name="Kuo A."/>
            <person name="Mondo S."/>
            <person name="Pangilinan J."/>
            <person name="Riley R."/>
            <person name="LaButti K."/>
            <person name="Andreopoulos B."/>
            <person name="Lipzen A."/>
            <person name="Chen C."/>
            <person name="Yan M."/>
            <person name="Daum C."/>
            <person name="Ng V."/>
            <person name="Clum A."/>
            <person name="Steindorff A."/>
            <person name="Ohm R.A."/>
            <person name="Martin F."/>
            <person name="Silar P."/>
            <person name="Natvig D.O."/>
            <person name="Lalanne C."/>
            <person name="Gautier V."/>
            <person name="Ament-Velasquez S.L."/>
            <person name="Kruys A."/>
            <person name="Hutchinson M.I."/>
            <person name="Powell A.J."/>
            <person name="Barry K."/>
            <person name="Miller A.N."/>
            <person name="Grigoriev I.V."/>
            <person name="Debuchy R."/>
            <person name="Gladieux P."/>
            <person name="Hiltunen Thoren M."/>
            <person name="Johannesson H."/>
        </authorList>
    </citation>
    <scope>NUCLEOTIDE SEQUENCE</scope>
    <source>
        <strain evidence="10">CBS 333.67</strain>
    </source>
</reference>
<dbReference type="InterPro" id="IPR033121">
    <property type="entry name" value="PEPTIDASE_A1"/>
</dbReference>
<feature type="chain" id="PRO_5042474116" evidence="8">
    <location>
        <begin position="19"/>
        <end position="428"/>
    </location>
</feature>
<evidence type="ECO:0000256" key="3">
    <source>
        <dbReference type="ARBA" id="ARBA00022750"/>
    </source>
</evidence>
<gene>
    <name evidence="10" type="ORF">B0T15DRAFT_545070</name>
</gene>
<dbReference type="PANTHER" id="PTHR47966">
    <property type="entry name" value="BETA-SITE APP-CLEAVING ENZYME, ISOFORM A-RELATED"/>
    <property type="match status" value="1"/>
</dbReference>
<dbReference type="Proteomes" id="UP001273166">
    <property type="component" value="Unassembled WGS sequence"/>
</dbReference>
<name>A0AAJ0H031_9PEZI</name>
<dbReference type="GO" id="GO:0006508">
    <property type="term" value="P:proteolysis"/>
    <property type="evidence" value="ECO:0007669"/>
    <property type="project" value="UniProtKB-KW"/>
</dbReference>
<comment type="similarity">
    <text evidence="1 7">Belongs to the peptidase A1 family.</text>
</comment>
<dbReference type="FunFam" id="2.40.70.10:FF:000024">
    <property type="entry name" value="Endothiapepsin"/>
    <property type="match status" value="1"/>
</dbReference>
<keyword evidence="11" id="KW-1185">Reference proteome</keyword>
<dbReference type="GeneID" id="87888948"/>
<dbReference type="PROSITE" id="PS00141">
    <property type="entry name" value="ASP_PROTEASE"/>
    <property type="match status" value="2"/>
</dbReference>
<evidence type="ECO:0000256" key="8">
    <source>
        <dbReference type="SAM" id="SignalP"/>
    </source>
</evidence>
<protein>
    <submittedName>
        <fullName evidence="10">Aspartic peptidase domain-containing protein</fullName>
    </submittedName>
</protein>
<organism evidence="10 11">
    <name type="scientific">Chaetomium strumarium</name>
    <dbReference type="NCBI Taxonomy" id="1170767"/>
    <lineage>
        <taxon>Eukaryota</taxon>
        <taxon>Fungi</taxon>
        <taxon>Dikarya</taxon>
        <taxon>Ascomycota</taxon>
        <taxon>Pezizomycotina</taxon>
        <taxon>Sordariomycetes</taxon>
        <taxon>Sordariomycetidae</taxon>
        <taxon>Sordariales</taxon>
        <taxon>Chaetomiaceae</taxon>
        <taxon>Chaetomium</taxon>
    </lineage>
</organism>
<evidence type="ECO:0000259" key="9">
    <source>
        <dbReference type="PROSITE" id="PS51767"/>
    </source>
</evidence>
<dbReference type="CDD" id="cd06097">
    <property type="entry name" value="Aspergillopepsin_like"/>
    <property type="match status" value="1"/>
</dbReference>
<dbReference type="PRINTS" id="PR00792">
    <property type="entry name" value="PEPSIN"/>
</dbReference>
<dbReference type="AlphaFoldDB" id="A0AAJ0H031"/>
<evidence type="ECO:0000256" key="6">
    <source>
        <dbReference type="PIRSR" id="PIRSR601461-2"/>
    </source>
</evidence>
<dbReference type="InterPro" id="IPR034163">
    <property type="entry name" value="Aspergillopepsin-like_cat_dom"/>
</dbReference>
<feature type="active site" evidence="5">
    <location>
        <position position="301"/>
    </location>
</feature>
<evidence type="ECO:0000256" key="2">
    <source>
        <dbReference type="ARBA" id="ARBA00022670"/>
    </source>
</evidence>
<reference evidence="10" key="2">
    <citation type="submission" date="2023-06" db="EMBL/GenBank/DDBJ databases">
        <authorList>
            <consortium name="Lawrence Berkeley National Laboratory"/>
            <person name="Mondo S.J."/>
            <person name="Hensen N."/>
            <person name="Bonometti L."/>
            <person name="Westerberg I."/>
            <person name="Brannstrom I.O."/>
            <person name="Guillou S."/>
            <person name="Cros-Aarteil S."/>
            <person name="Calhoun S."/>
            <person name="Haridas S."/>
            <person name="Kuo A."/>
            <person name="Pangilinan J."/>
            <person name="Riley R."/>
            <person name="Labutti K."/>
            <person name="Andreopoulos B."/>
            <person name="Lipzen A."/>
            <person name="Chen C."/>
            <person name="Yanf M."/>
            <person name="Daum C."/>
            <person name="Ng V."/>
            <person name="Clum A."/>
            <person name="Steindorff A."/>
            <person name="Ohm R."/>
            <person name="Martin F."/>
            <person name="Silar P."/>
            <person name="Natvig D."/>
            <person name="Lalanne C."/>
            <person name="Gautier V."/>
            <person name="Ament-Velasquez S.L."/>
            <person name="Kruys A."/>
            <person name="Hutchinson M.I."/>
            <person name="Powell A.J."/>
            <person name="Barry K."/>
            <person name="Miller A.N."/>
            <person name="Grigoriev I.V."/>
            <person name="Debuchy R."/>
            <person name="Gladieux P."/>
            <person name="Thoren M.H."/>
            <person name="Johannesson H."/>
        </authorList>
    </citation>
    <scope>NUCLEOTIDE SEQUENCE</scope>
    <source>
        <strain evidence="10">CBS 333.67</strain>
    </source>
</reference>
<dbReference type="PANTHER" id="PTHR47966:SF2">
    <property type="entry name" value="ASPERGILLOPEPSIN-1-RELATED"/>
    <property type="match status" value="1"/>
</dbReference>
<evidence type="ECO:0000313" key="11">
    <source>
        <dbReference type="Proteomes" id="UP001273166"/>
    </source>
</evidence>
<feature type="domain" description="Peptidase A1" evidence="9">
    <location>
        <begin position="99"/>
        <end position="411"/>
    </location>
</feature>
<keyword evidence="4 7" id="KW-0378">Hydrolase</keyword>
<dbReference type="Pfam" id="PF00026">
    <property type="entry name" value="Asp"/>
    <property type="match status" value="1"/>
</dbReference>
<dbReference type="InterPro" id="IPR001969">
    <property type="entry name" value="Aspartic_peptidase_AS"/>
</dbReference>
<dbReference type="EMBL" id="JAUDZG010000001">
    <property type="protein sequence ID" value="KAK3309343.1"/>
    <property type="molecule type" value="Genomic_DNA"/>
</dbReference>
<feature type="disulfide bond" evidence="6">
    <location>
        <begin position="337"/>
        <end position="374"/>
    </location>
</feature>
<dbReference type="InterPro" id="IPR001461">
    <property type="entry name" value="Aspartic_peptidase_A1"/>
</dbReference>
<keyword evidence="2 7" id="KW-0645">Protease</keyword>
<dbReference type="Gene3D" id="2.40.70.10">
    <property type="entry name" value="Acid Proteases"/>
    <property type="match status" value="2"/>
</dbReference>
<feature type="active site" evidence="5">
    <location>
        <position position="117"/>
    </location>
</feature>
<evidence type="ECO:0000256" key="7">
    <source>
        <dbReference type="RuleBase" id="RU000454"/>
    </source>
</evidence>
<sequence length="428" mass="45316">MRFLSYFVAAALTVGAFARVLPPSLDDSGIGRPATFSLKQERNPEFVRSGPLQLAKIYRKYGVPLPEDLKAAVARIRREMGKRSTGSVVTKPEKNDVEYLAPVSIGTPGQVLNLDLDTGSSDLWVFSSLTPSSQVNGQTLYDPSKSTTANQLQGYTWQISYGDGSSSGGDVYTDTVNVGGLSFSSQAVQVATTVSSEFTSDPANHGLLGMGFSSINTVQPVAQKTFFDNVIPELDLPVFTADLNRGAPGRYNFGYIDPSAYKGDITYVPVDSDSGFWAFTSQGYAVGYRNFVATPIKGIADTGASLLLLPSEPISEYYGAVSGARYDASQGGFTVPCDTSAPDFAFVVGDHGATITVPGDYIKYAPIDDTGKTCFGGMQVDTDIGFSIFGDVALKSAFVVFNGGNRTIGWATKATPGKDELKTTGGGA</sequence>
<dbReference type="RefSeq" id="XP_062725123.1">
    <property type="nucleotide sequence ID" value="XM_062870119.1"/>
</dbReference>
<keyword evidence="6" id="KW-1015">Disulfide bond</keyword>
<dbReference type="PROSITE" id="PS51767">
    <property type="entry name" value="PEPTIDASE_A1"/>
    <property type="match status" value="1"/>
</dbReference>
<comment type="caution">
    <text evidence="10">The sequence shown here is derived from an EMBL/GenBank/DDBJ whole genome shotgun (WGS) entry which is preliminary data.</text>
</comment>
<feature type="signal peptide" evidence="8">
    <location>
        <begin position="1"/>
        <end position="18"/>
    </location>
</feature>
<dbReference type="InterPro" id="IPR021109">
    <property type="entry name" value="Peptidase_aspartic_dom_sf"/>
</dbReference>
<evidence type="ECO:0000256" key="5">
    <source>
        <dbReference type="PIRSR" id="PIRSR601461-1"/>
    </source>
</evidence>
<evidence type="ECO:0000313" key="10">
    <source>
        <dbReference type="EMBL" id="KAK3309343.1"/>
    </source>
</evidence>
<dbReference type="SUPFAM" id="SSF50630">
    <property type="entry name" value="Acid proteases"/>
    <property type="match status" value="1"/>
</dbReference>
<keyword evidence="3 7" id="KW-0064">Aspartyl protease</keyword>
<proteinExistence type="inferred from homology"/>
<dbReference type="GO" id="GO:0004190">
    <property type="term" value="F:aspartic-type endopeptidase activity"/>
    <property type="evidence" value="ECO:0007669"/>
    <property type="project" value="UniProtKB-KW"/>
</dbReference>
<evidence type="ECO:0000256" key="4">
    <source>
        <dbReference type="ARBA" id="ARBA00022801"/>
    </source>
</evidence>
<keyword evidence="8" id="KW-0732">Signal</keyword>